<keyword evidence="2" id="KW-1185">Reference proteome</keyword>
<dbReference type="Proteomes" id="UP000798662">
    <property type="component" value="Chromosome 2"/>
</dbReference>
<protein>
    <submittedName>
        <fullName evidence="1">Uncharacterized protein</fullName>
    </submittedName>
</protein>
<evidence type="ECO:0000313" key="2">
    <source>
        <dbReference type="Proteomes" id="UP000798662"/>
    </source>
</evidence>
<comment type="caution">
    <text evidence="1">The sequence shown here is derived from an EMBL/GenBank/DDBJ whole genome shotgun (WGS) entry which is preliminary data.</text>
</comment>
<evidence type="ECO:0000313" key="1">
    <source>
        <dbReference type="EMBL" id="KAK1866409.1"/>
    </source>
</evidence>
<proteinExistence type="predicted"/>
<dbReference type="EMBL" id="CM020619">
    <property type="protein sequence ID" value="KAK1866409.1"/>
    <property type="molecule type" value="Genomic_DNA"/>
</dbReference>
<sequence length="168" mass="18835">MHLTVSNMTRPRQQWGEVWEGDADCEMNFRVLFMAVALSTLAVVSAVDARMCTFSDACNRKRIKAQQGHSFTDSCDKMYRVIGQCRLQRVCSYSDACSNKLLVVMPGETFVDSCGKTYKVRSECRLQRVCTFSDACNGRSIVAAPGKTFIDSCGNKYIVKSTCKLHRV</sequence>
<accession>A0ACC3C8Y8</accession>
<organism evidence="1 2">
    <name type="scientific">Pyropia yezoensis</name>
    <name type="common">Susabi-nori</name>
    <name type="synonym">Porphyra yezoensis</name>
    <dbReference type="NCBI Taxonomy" id="2788"/>
    <lineage>
        <taxon>Eukaryota</taxon>
        <taxon>Rhodophyta</taxon>
        <taxon>Bangiophyceae</taxon>
        <taxon>Bangiales</taxon>
        <taxon>Bangiaceae</taxon>
        <taxon>Pyropia</taxon>
    </lineage>
</organism>
<name>A0ACC3C8Y8_PYRYE</name>
<reference evidence="1" key="1">
    <citation type="submission" date="2019-11" db="EMBL/GenBank/DDBJ databases">
        <title>Nori genome reveals adaptations in red seaweeds to the harsh intertidal environment.</title>
        <authorList>
            <person name="Wang D."/>
            <person name="Mao Y."/>
        </authorList>
    </citation>
    <scope>NUCLEOTIDE SEQUENCE</scope>
    <source>
        <tissue evidence="1">Gametophyte</tissue>
    </source>
</reference>
<gene>
    <name evidence="1" type="ORF">I4F81_008929</name>
</gene>